<comment type="function">
    <text evidence="14">Member of a two-component regulatory system.</text>
</comment>
<dbReference type="SUPFAM" id="SSF55874">
    <property type="entry name" value="ATPase domain of HSP90 chaperone/DNA topoisomerase II/histidine kinase"/>
    <property type="match status" value="1"/>
</dbReference>
<comment type="subcellular location">
    <subcellularLocation>
        <location evidence="2">Cell inner membrane</location>
        <topology evidence="2">Multi-pass membrane protein</topology>
    </subcellularLocation>
</comment>
<dbReference type="Gene3D" id="6.10.340.10">
    <property type="match status" value="1"/>
</dbReference>
<dbReference type="eggNOG" id="COG2205">
    <property type="taxonomic scope" value="Bacteria"/>
</dbReference>
<keyword evidence="8 14" id="KW-0547">Nucleotide-binding</keyword>
<evidence type="ECO:0000256" key="3">
    <source>
        <dbReference type="ARBA" id="ARBA00022475"/>
    </source>
</evidence>
<comment type="catalytic activity">
    <reaction evidence="1 14">
        <text>ATP + protein L-histidine = ADP + protein N-phospho-L-histidine.</text>
        <dbReference type="EC" id="2.7.13.3"/>
    </reaction>
</comment>
<dbReference type="EMBL" id="CP000089">
    <property type="protein sequence ID" value="AAZ47208.1"/>
    <property type="molecule type" value="Genomic_DNA"/>
</dbReference>
<feature type="domain" description="Histidine kinase" evidence="15">
    <location>
        <begin position="243"/>
        <end position="451"/>
    </location>
</feature>
<keyword evidence="12 14" id="KW-0902">Two-component regulatory system</keyword>
<dbReference type="Gene3D" id="1.10.287.130">
    <property type="match status" value="1"/>
</dbReference>
<keyword evidence="5" id="KW-0597">Phosphoprotein</keyword>
<keyword evidence="13 14" id="KW-0472">Membrane</keyword>
<dbReference type="InterPro" id="IPR036097">
    <property type="entry name" value="HisK_dim/P_sf"/>
</dbReference>
<dbReference type="FunFam" id="1.10.287.130:FF:000001">
    <property type="entry name" value="Two-component sensor histidine kinase"/>
    <property type="match status" value="1"/>
</dbReference>
<dbReference type="AlphaFoldDB" id="Q47D73"/>
<protein>
    <recommendedName>
        <fullName evidence="14">Sensor protein</fullName>
        <ecNumber evidence="14">2.7.13.3</ecNumber>
    </recommendedName>
</protein>
<evidence type="ECO:0000259" key="15">
    <source>
        <dbReference type="PROSITE" id="PS50109"/>
    </source>
</evidence>
<dbReference type="STRING" id="159087.Daro_2473"/>
<keyword evidence="6 14" id="KW-0808">Transferase</keyword>
<dbReference type="InterPro" id="IPR003661">
    <property type="entry name" value="HisK_dim/P_dom"/>
</dbReference>
<feature type="transmembrane region" description="Helical" evidence="14">
    <location>
        <begin position="162"/>
        <end position="181"/>
    </location>
</feature>
<dbReference type="PROSITE" id="PS50109">
    <property type="entry name" value="HIS_KIN"/>
    <property type="match status" value="1"/>
</dbReference>
<evidence type="ECO:0000256" key="13">
    <source>
        <dbReference type="ARBA" id="ARBA00023136"/>
    </source>
</evidence>
<evidence type="ECO:0000256" key="11">
    <source>
        <dbReference type="ARBA" id="ARBA00022989"/>
    </source>
</evidence>
<dbReference type="PANTHER" id="PTHR45436">
    <property type="entry name" value="SENSOR HISTIDINE KINASE YKOH"/>
    <property type="match status" value="1"/>
</dbReference>
<dbReference type="EC" id="2.7.13.3" evidence="14"/>
<evidence type="ECO:0000256" key="14">
    <source>
        <dbReference type="RuleBase" id="RU364088"/>
    </source>
</evidence>
<dbReference type="InterPro" id="IPR005467">
    <property type="entry name" value="His_kinase_dom"/>
</dbReference>
<dbReference type="Pfam" id="PF00512">
    <property type="entry name" value="HisKA"/>
    <property type="match status" value="1"/>
</dbReference>
<keyword evidence="11 14" id="KW-1133">Transmembrane helix</keyword>
<dbReference type="PANTHER" id="PTHR45436:SF15">
    <property type="entry name" value="SENSOR HISTIDINE KINASE CUSS"/>
    <property type="match status" value="1"/>
</dbReference>
<dbReference type="GO" id="GO:0000155">
    <property type="term" value="F:phosphorelay sensor kinase activity"/>
    <property type="evidence" value="ECO:0007669"/>
    <property type="project" value="InterPro"/>
</dbReference>
<organism evidence="17">
    <name type="scientific">Dechloromonas aromatica (strain RCB)</name>
    <dbReference type="NCBI Taxonomy" id="159087"/>
    <lineage>
        <taxon>Bacteria</taxon>
        <taxon>Pseudomonadati</taxon>
        <taxon>Pseudomonadota</taxon>
        <taxon>Betaproteobacteria</taxon>
        <taxon>Rhodocyclales</taxon>
        <taxon>Azonexaceae</taxon>
        <taxon>Dechloromonas</taxon>
    </lineage>
</organism>
<dbReference type="GO" id="GO:0005886">
    <property type="term" value="C:plasma membrane"/>
    <property type="evidence" value="ECO:0007669"/>
    <property type="project" value="UniProtKB-SubCell"/>
</dbReference>
<dbReference type="InterPro" id="IPR006290">
    <property type="entry name" value="CztS_silS_copS"/>
</dbReference>
<evidence type="ECO:0000256" key="5">
    <source>
        <dbReference type="ARBA" id="ARBA00022553"/>
    </source>
</evidence>
<dbReference type="SMART" id="SM00387">
    <property type="entry name" value="HATPase_c"/>
    <property type="match status" value="1"/>
</dbReference>
<dbReference type="Gene3D" id="3.30.565.10">
    <property type="entry name" value="Histidine kinase-like ATPase, C-terminal domain"/>
    <property type="match status" value="1"/>
</dbReference>
<dbReference type="InterPro" id="IPR004358">
    <property type="entry name" value="Sig_transdc_His_kin-like_C"/>
</dbReference>
<evidence type="ECO:0000256" key="9">
    <source>
        <dbReference type="ARBA" id="ARBA00022777"/>
    </source>
</evidence>
<dbReference type="SMART" id="SM00304">
    <property type="entry name" value="HAMP"/>
    <property type="match status" value="1"/>
</dbReference>
<dbReference type="PRINTS" id="PR00344">
    <property type="entry name" value="BCTRLSENSOR"/>
</dbReference>
<dbReference type="HOGENOM" id="CLU_000445_89_6_4"/>
<dbReference type="PROSITE" id="PS50885">
    <property type="entry name" value="HAMP"/>
    <property type="match status" value="1"/>
</dbReference>
<evidence type="ECO:0000256" key="12">
    <source>
        <dbReference type="ARBA" id="ARBA00023012"/>
    </source>
</evidence>
<dbReference type="SUPFAM" id="SSF158472">
    <property type="entry name" value="HAMP domain-like"/>
    <property type="match status" value="1"/>
</dbReference>
<dbReference type="CDD" id="cd00075">
    <property type="entry name" value="HATPase"/>
    <property type="match status" value="1"/>
</dbReference>
<keyword evidence="3 14" id="KW-1003">Cell membrane</keyword>
<dbReference type="NCBIfam" id="TIGR01386">
    <property type="entry name" value="cztS_silS_copS"/>
    <property type="match status" value="1"/>
</dbReference>
<dbReference type="eggNOG" id="COG2770">
    <property type="taxonomic scope" value="Bacteria"/>
</dbReference>
<evidence type="ECO:0000259" key="16">
    <source>
        <dbReference type="PROSITE" id="PS50885"/>
    </source>
</evidence>
<evidence type="ECO:0000313" key="17">
    <source>
        <dbReference type="EMBL" id="AAZ47208.1"/>
    </source>
</evidence>
<keyword evidence="7 14" id="KW-0812">Transmembrane</keyword>
<gene>
    <name evidence="17" type="ordered locus">Daro_2473</name>
</gene>
<evidence type="ECO:0000256" key="7">
    <source>
        <dbReference type="ARBA" id="ARBA00022692"/>
    </source>
</evidence>
<evidence type="ECO:0000256" key="1">
    <source>
        <dbReference type="ARBA" id="ARBA00000085"/>
    </source>
</evidence>
<dbReference type="SMART" id="SM00388">
    <property type="entry name" value="HisKA"/>
    <property type="match status" value="1"/>
</dbReference>
<dbReference type="GO" id="GO:0005524">
    <property type="term" value="F:ATP binding"/>
    <property type="evidence" value="ECO:0007669"/>
    <property type="project" value="UniProtKB-KW"/>
</dbReference>
<evidence type="ECO:0000256" key="10">
    <source>
        <dbReference type="ARBA" id="ARBA00022840"/>
    </source>
</evidence>
<dbReference type="CDD" id="cd06225">
    <property type="entry name" value="HAMP"/>
    <property type="match status" value="1"/>
</dbReference>
<dbReference type="InterPro" id="IPR036890">
    <property type="entry name" value="HATPase_C_sf"/>
</dbReference>
<reference evidence="17" key="1">
    <citation type="submission" date="2005-08" db="EMBL/GenBank/DDBJ databases">
        <title>Complete sequence of Dechloromonas aromatica RCB.</title>
        <authorList>
            <person name="Salinero K.K."/>
            <person name="Copeland A."/>
            <person name="Lucas S."/>
            <person name="Lapidus A."/>
            <person name="Barry K."/>
            <person name="Detter J.C."/>
            <person name="Glavina T."/>
            <person name="Hammon N."/>
            <person name="Israni S."/>
            <person name="Pitluck S."/>
            <person name="Di Bartolo G."/>
            <person name="Trong S."/>
            <person name="Schmutz J."/>
            <person name="Larimer F."/>
            <person name="Land M."/>
            <person name="Ivanova N."/>
            <person name="Richardson P."/>
        </authorList>
    </citation>
    <scope>NUCLEOTIDE SEQUENCE</scope>
    <source>
        <strain evidence="17">RCB</strain>
    </source>
</reference>
<feature type="domain" description="HAMP" evidence="16">
    <location>
        <begin position="182"/>
        <end position="235"/>
    </location>
</feature>
<dbReference type="InterPro" id="IPR048590">
    <property type="entry name" value="CusS-like_sensor"/>
</dbReference>
<dbReference type="InterPro" id="IPR050428">
    <property type="entry name" value="TCS_sensor_his_kinase"/>
</dbReference>
<keyword evidence="4 14" id="KW-0997">Cell inner membrane</keyword>
<dbReference type="Pfam" id="PF21085">
    <property type="entry name" value="CusS"/>
    <property type="match status" value="1"/>
</dbReference>
<dbReference type="Pfam" id="PF02518">
    <property type="entry name" value="HATPase_c"/>
    <property type="match status" value="1"/>
</dbReference>
<evidence type="ECO:0000256" key="4">
    <source>
        <dbReference type="ARBA" id="ARBA00022519"/>
    </source>
</evidence>
<proteinExistence type="predicted"/>
<name>Q47D73_DECAR</name>
<keyword evidence="9 14" id="KW-0418">Kinase</keyword>
<accession>Q47D73</accession>
<evidence type="ECO:0000256" key="8">
    <source>
        <dbReference type="ARBA" id="ARBA00022741"/>
    </source>
</evidence>
<keyword evidence="10 14" id="KW-0067">ATP-binding</keyword>
<dbReference type="SUPFAM" id="SSF47384">
    <property type="entry name" value="Homodimeric domain of signal transducing histidine kinase"/>
    <property type="match status" value="1"/>
</dbReference>
<dbReference type="CDD" id="cd00082">
    <property type="entry name" value="HisKA"/>
    <property type="match status" value="1"/>
</dbReference>
<dbReference type="InterPro" id="IPR003594">
    <property type="entry name" value="HATPase_dom"/>
</dbReference>
<dbReference type="KEGG" id="dar:Daro_2473"/>
<evidence type="ECO:0000256" key="6">
    <source>
        <dbReference type="ARBA" id="ARBA00022679"/>
    </source>
</evidence>
<sequence length="455" mass="48912">MPGWRYSITLRLSLAFALLATLVFAALGLYFSRAADDHMAELDAHDLFGKLALIGHVGAQEETAEAFAARLGDALIGQNGVIATVDAQKRAVFRWPSAELADPLAAAGVALSQRPIRQTLGGAEYRVIAADMETPWGGTAHVVVGRDIRHHTDFLDQLQQDFWLAIVAAALLTAVVGALIVRRGMHPVRDIASAAGRISAGQLAERIPEQDVPTELAELVHSFNAMLGRLEESFKRLSDFSADLAHELRTPIHSLRMQTEVSLGKARSVNEYHDLLASNLEEYERLSRMIADMLFLAKAEHGLLVPQKAAVPLLDLCRRLVDYYGILADDIAIEVLGENLVVQGDSLMLERAIGNLLSNAILHTPAGGMVGLSVRQRDGEVVLSIANTGQPIPAEALHGIFDRFVRLNPGGEGSGLGLAIVKSIVLAHGGVVSATSGDSMTEFVIEFLDKGDQPA</sequence>
<dbReference type="InterPro" id="IPR003660">
    <property type="entry name" value="HAMP_dom"/>
</dbReference>
<evidence type="ECO:0000256" key="2">
    <source>
        <dbReference type="ARBA" id="ARBA00004429"/>
    </source>
</evidence>
<dbReference type="Pfam" id="PF00672">
    <property type="entry name" value="HAMP"/>
    <property type="match status" value="1"/>
</dbReference>